<keyword evidence="4" id="KW-1185">Reference proteome</keyword>
<feature type="transmembrane region" description="Helical" evidence="1">
    <location>
        <begin position="14"/>
        <end position="35"/>
    </location>
</feature>
<dbReference type="Proteomes" id="UP000199163">
    <property type="component" value="Unassembled WGS sequence"/>
</dbReference>
<dbReference type="Gene3D" id="3.30.450.40">
    <property type="match status" value="1"/>
</dbReference>
<sequence length="262" mass="30348">MEEINNFLSNFPPFLKYILLTLLIVLLIVIIIRVATGKSNVSFWGFKMENNREVEKIQTQFDELNEHSQLKSQVLKLLNQSIITYSVWENLQGKEFEKNVQRFYNFFLPGIISLITKQRDNSHRIAVFHDAGGYLKVLHGFGYYPNGGEELKLGFRESKAGECFTKGETYYNPDLSQDPSFNRNIESSKEYNSLLCIPIVFNEQSLGVLNIDGVKKNSFNKDDIDYLTFFANSLAPLLNKELKYNEILSQVEVYYEEKEKSS</sequence>
<dbReference type="InterPro" id="IPR003018">
    <property type="entry name" value="GAF"/>
</dbReference>
<dbReference type="EMBL" id="FNDK01000024">
    <property type="protein sequence ID" value="SDI19414.1"/>
    <property type="molecule type" value="Genomic_DNA"/>
</dbReference>
<dbReference type="SUPFAM" id="SSF55781">
    <property type="entry name" value="GAF domain-like"/>
    <property type="match status" value="1"/>
</dbReference>
<keyword evidence="1" id="KW-0472">Membrane</keyword>
<dbReference type="STRING" id="568899.SAMN05192534_12459"/>
<accession>A0A1G8IKH7</accession>
<evidence type="ECO:0000259" key="2">
    <source>
        <dbReference type="Pfam" id="PF13185"/>
    </source>
</evidence>
<dbReference type="InterPro" id="IPR029016">
    <property type="entry name" value="GAF-like_dom_sf"/>
</dbReference>
<dbReference type="Pfam" id="PF13185">
    <property type="entry name" value="GAF_2"/>
    <property type="match status" value="1"/>
</dbReference>
<gene>
    <name evidence="3" type="ORF">SAMN05192534_12459</name>
</gene>
<evidence type="ECO:0000256" key="1">
    <source>
        <dbReference type="SAM" id="Phobius"/>
    </source>
</evidence>
<dbReference type="RefSeq" id="WP_091275820.1">
    <property type="nucleotide sequence ID" value="NZ_FNDK01000024.1"/>
</dbReference>
<reference evidence="3 4" key="1">
    <citation type="submission" date="2016-10" db="EMBL/GenBank/DDBJ databases">
        <authorList>
            <person name="de Groot N.N."/>
        </authorList>
    </citation>
    <scope>NUCLEOTIDE SEQUENCE [LARGE SCALE GENOMIC DNA]</scope>
    <source>
        <strain evidence="3 4">DSM 21632</strain>
    </source>
</reference>
<feature type="domain" description="GAF" evidence="2">
    <location>
        <begin position="128"/>
        <end position="237"/>
    </location>
</feature>
<proteinExistence type="predicted"/>
<keyword evidence="1" id="KW-0812">Transmembrane</keyword>
<dbReference type="OrthoDB" id="2455594at2"/>
<name>A0A1G8IKH7_9BACI</name>
<evidence type="ECO:0000313" key="4">
    <source>
        <dbReference type="Proteomes" id="UP000199163"/>
    </source>
</evidence>
<organism evidence="3 4">
    <name type="scientific">Alteribacillus persepolensis</name>
    <dbReference type="NCBI Taxonomy" id="568899"/>
    <lineage>
        <taxon>Bacteria</taxon>
        <taxon>Bacillati</taxon>
        <taxon>Bacillota</taxon>
        <taxon>Bacilli</taxon>
        <taxon>Bacillales</taxon>
        <taxon>Bacillaceae</taxon>
        <taxon>Alteribacillus</taxon>
    </lineage>
</organism>
<evidence type="ECO:0000313" key="3">
    <source>
        <dbReference type="EMBL" id="SDI19414.1"/>
    </source>
</evidence>
<keyword evidence="1" id="KW-1133">Transmembrane helix</keyword>
<dbReference type="AlphaFoldDB" id="A0A1G8IKH7"/>
<protein>
    <submittedName>
        <fullName evidence="3">GAF domain-containing protein</fullName>
    </submittedName>
</protein>